<dbReference type="PANTHER" id="PTHR10361">
    <property type="entry name" value="SODIUM-BILE ACID COTRANSPORTER"/>
    <property type="match status" value="1"/>
</dbReference>
<evidence type="ECO:0000256" key="3">
    <source>
        <dbReference type="ARBA" id="ARBA00022989"/>
    </source>
</evidence>
<dbReference type="InterPro" id="IPR002657">
    <property type="entry name" value="BilAc:Na_symport/Acr3"/>
</dbReference>
<dbReference type="OrthoDB" id="9806785at2"/>
<proteinExistence type="predicted"/>
<dbReference type="AlphaFoldDB" id="A0A4P7UML8"/>
<feature type="transmembrane region" description="Helical" evidence="5">
    <location>
        <begin position="45"/>
        <end position="67"/>
    </location>
</feature>
<evidence type="ECO:0000256" key="4">
    <source>
        <dbReference type="ARBA" id="ARBA00023136"/>
    </source>
</evidence>
<keyword evidence="4 5" id="KW-0472">Membrane</keyword>
<dbReference type="Pfam" id="PF01758">
    <property type="entry name" value="SBF"/>
    <property type="match status" value="1"/>
</dbReference>
<evidence type="ECO:0000313" key="6">
    <source>
        <dbReference type="EMBL" id="QCC86001.1"/>
    </source>
</evidence>
<dbReference type="InterPro" id="IPR004710">
    <property type="entry name" value="Bilac:Na_transpt"/>
</dbReference>
<evidence type="ECO:0000256" key="2">
    <source>
        <dbReference type="ARBA" id="ARBA00022692"/>
    </source>
</evidence>
<dbReference type="InterPro" id="IPR038770">
    <property type="entry name" value="Na+/solute_symporter_sf"/>
</dbReference>
<comment type="subcellular location">
    <subcellularLocation>
        <location evidence="1">Membrane</location>
        <topology evidence="1">Multi-pass membrane protein</topology>
    </subcellularLocation>
</comment>
<dbReference type="Proteomes" id="UP000297065">
    <property type="component" value="Chromosome"/>
</dbReference>
<keyword evidence="2 5" id="KW-0812">Transmembrane</keyword>
<feature type="transmembrane region" description="Helical" evidence="5">
    <location>
        <begin position="235"/>
        <end position="253"/>
    </location>
</feature>
<keyword evidence="3 5" id="KW-1133">Transmembrane helix</keyword>
<organism evidence="6 7">
    <name type="scientific">Desulfovibrio desulfuricans</name>
    <dbReference type="NCBI Taxonomy" id="876"/>
    <lineage>
        <taxon>Bacteria</taxon>
        <taxon>Pseudomonadati</taxon>
        <taxon>Thermodesulfobacteriota</taxon>
        <taxon>Desulfovibrionia</taxon>
        <taxon>Desulfovibrionales</taxon>
        <taxon>Desulfovibrionaceae</taxon>
        <taxon>Desulfovibrio</taxon>
    </lineage>
</organism>
<reference evidence="6 7" key="1">
    <citation type="submission" date="2019-02" db="EMBL/GenBank/DDBJ databases">
        <title>Complete Genome Sequence of Desulfovibrio desulfuricans IC1, a Sulfonate Utilizing Anaerobe.</title>
        <authorList>
            <person name="Day L.A."/>
            <person name="De Leon K.B."/>
            <person name="Wall J.D."/>
        </authorList>
    </citation>
    <scope>NUCLEOTIDE SEQUENCE [LARGE SCALE GENOMIC DNA]</scope>
    <source>
        <strain evidence="6 7">IC1</strain>
    </source>
</reference>
<evidence type="ECO:0000256" key="1">
    <source>
        <dbReference type="ARBA" id="ARBA00004141"/>
    </source>
</evidence>
<dbReference type="PANTHER" id="PTHR10361:SF28">
    <property type="entry name" value="P3 PROTEIN-RELATED"/>
    <property type="match status" value="1"/>
</dbReference>
<dbReference type="GO" id="GO:0016020">
    <property type="term" value="C:membrane"/>
    <property type="evidence" value="ECO:0007669"/>
    <property type="project" value="UniProtKB-SubCell"/>
</dbReference>
<gene>
    <name evidence="6" type="ORF">DDIC_08955</name>
</gene>
<feature type="transmembrane region" description="Helical" evidence="5">
    <location>
        <begin position="202"/>
        <end position="223"/>
    </location>
</feature>
<name>A0A4P7UML8_DESDE</name>
<evidence type="ECO:0000256" key="5">
    <source>
        <dbReference type="SAM" id="Phobius"/>
    </source>
</evidence>
<feature type="transmembrane region" description="Helical" evidence="5">
    <location>
        <begin position="109"/>
        <end position="130"/>
    </location>
</feature>
<feature type="transmembrane region" description="Helical" evidence="5">
    <location>
        <begin position="79"/>
        <end position="103"/>
    </location>
</feature>
<dbReference type="EMBL" id="CP036295">
    <property type="protein sequence ID" value="QCC86001.1"/>
    <property type="molecule type" value="Genomic_DNA"/>
</dbReference>
<evidence type="ECO:0000313" key="7">
    <source>
        <dbReference type="Proteomes" id="UP000297065"/>
    </source>
</evidence>
<accession>A0A4P7UML8</accession>
<feature type="transmembrane region" description="Helical" evidence="5">
    <location>
        <begin position="21"/>
        <end position="39"/>
    </location>
</feature>
<protein>
    <submittedName>
        <fullName evidence="6">Bile acid:sodium symporter family protein</fullName>
    </submittedName>
</protein>
<feature type="transmembrane region" description="Helical" evidence="5">
    <location>
        <begin position="137"/>
        <end position="160"/>
    </location>
</feature>
<dbReference type="Gene3D" id="1.20.1530.20">
    <property type="match status" value="1"/>
</dbReference>
<feature type="transmembrane region" description="Helical" evidence="5">
    <location>
        <begin position="172"/>
        <end position="190"/>
    </location>
</feature>
<sequence>MTPCCRRLRLTCLILRVGNAITRYMGVFILACSALALWKPDLFSWVAPYVTPLLGCIMFGMGMTLRLKDFALVFSQPRALLLGLMAQFVCMPLLAFALCHVFALPPDLAMGVILVGTAPGGTASNVLTFISKGDVPYSVALTSVTTVVALVLMPLLTWLLGGVWVPVDMAGLFVSILKIVVIPVIMGIVAHRFCAGLTSRALPFLPPISALTITLVVAGIIAINARSIIEASADIFLVVICHNLLGMAFGYAAGRMWKFDEARCRALCFEVGTQNSGLATALALAHFSPVSAIAGALFSVWQNISGALVSNYFHGSEPRQRPPAGQ</sequence>